<dbReference type="Pfam" id="PF03402">
    <property type="entry name" value="V1R"/>
    <property type="match status" value="1"/>
</dbReference>
<reference evidence="16" key="1">
    <citation type="submission" date="2025-08" db="UniProtKB">
        <authorList>
            <consortium name="RefSeq"/>
        </authorList>
    </citation>
    <scope>IDENTIFICATION</scope>
</reference>
<comment type="subcellular location">
    <subcellularLocation>
        <location evidence="2 13">Cell membrane</location>
        <topology evidence="2 13">Multi-pass membrane protein</topology>
    </subcellularLocation>
</comment>
<evidence type="ECO:0000256" key="13">
    <source>
        <dbReference type="RuleBase" id="RU364061"/>
    </source>
</evidence>
<dbReference type="FunFam" id="1.20.1070.10:FF:000033">
    <property type="entry name" value="Vomeronasal type-1 receptor"/>
    <property type="match status" value="1"/>
</dbReference>
<evidence type="ECO:0000256" key="10">
    <source>
        <dbReference type="ARBA" id="ARBA00023170"/>
    </source>
</evidence>
<dbReference type="PANTHER" id="PTHR24062">
    <property type="entry name" value="VOMERONASAL TYPE-1 RECEPTOR"/>
    <property type="match status" value="1"/>
</dbReference>
<feature type="transmembrane region" description="Helical" evidence="13">
    <location>
        <begin position="176"/>
        <end position="201"/>
    </location>
</feature>
<feature type="transmembrane region" description="Helical" evidence="13">
    <location>
        <begin position="120"/>
        <end position="139"/>
    </location>
</feature>
<dbReference type="PROSITE" id="PS50262">
    <property type="entry name" value="G_PROTEIN_RECEP_F1_2"/>
    <property type="match status" value="1"/>
</dbReference>
<keyword evidence="5 13" id="KW-0589">Pheromone response</keyword>
<keyword evidence="11" id="KW-0325">Glycoprotein</keyword>
<dbReference type="GO" id="GO:0007606">
    <property type="term" value="P:sensory perception of chemical stimulus"/>
    <property type="evidence" value="ECO:0007669"/>
    <property type="project" value="UniProtKB-ARBA"/>
</dbReference>
<keyword evidence="6 13" id="KW-0812">Transmembrane</keyword>
<dbReference type="AlphaFoldDB" id="A0A6P3FM18"/>
<sequence>MAGNQNHLCGSDRSWNSGKYFAHIFIPHPERKLKHLDLILKNLILANWLVLLSRGIPHTIVVLGLQYSMGDVVCKFIIYLHRAARGVTLGTTCILSGFQAITISPSHHQWVKLKAKDPKYMACSIIFCWVLHMLVNSAFPKYITCTKASNNHTQYRLLGCCSSIIGEKTESLLHSVVLASVDVLSLAFMVWASIFVMLILLRHKQNVLHVRSKNLSSRFSAETRASQTIFILLITFFSLYSLSSFFIFYLSHVDRPSPWLVNISALLATSFSCLSPFVLISRDPHFYRLFCLLPKSEQLL</sequence>
<keyword evidence="8 13" id="KW-0297">G-protein coupled receptor</keyword>
<evidence type="ECO:0000256" key="9">
    <source>
        <dbReference type="ARBA" id="ARBA00023136"/>
    </source>
</evidence>
<keyword evidence="9 13" id="KW-0472">Membrane</keyword>
<name>A0A6P3FM18_OCTDE</name>
<evidence type="ECO:0000256" key="3">
    <source>
        <dbReference type="ARBA" id="ARBA00010663"/>
    </source>
</evidence>
<dbReference type="GO" id="GO:0005886">
    <property type="term" value="C:plasma membrane"/>
    <property type="evidence" value="ECO:0007669"/>
    <property type="project" value="UniProtKB-SubCell"/>
</dbReference>
<comment type="similarity">
    <text evidence="3 13">Belongs to the G-protein coupled receptor 1 family.</text>
</comment>
<dbReference type="PRINTS" id="PR01534">
    <property type="entry name" value="VOMERONASL1R"/>
</dbReference>
<accession>A0A6P3FM18</accession>
<dbReference type="GO" id="GO:0016503">
    <property type="term" value="F:pheromone receptor activity"/>
    <property type="evidence" value="ECO:0007669"/>
    <property type="project" value="InterPro"/>
</dbReference>
<dbReference type="GeneID" id="101577985"/>
<keyword evidence="10 13" id="KW-0675">Receptor</keyword>
<keyword evidence="7 13" id="KW-1133">Transmembrane helix</keyword>
<comment type="caution">
    <text evidence="13">Lacks conserved residue(s) required for the propagation of feature annotation.</text>
</comment>
<evidence type="ECO:0000256" key="1">
    <source>
        <dbReference type="ARBA" id="ARBA00003878"/>
    </source>
</evidence>
<evidence type="ECO:0000313" key="16">
    <source>
        <dbReference type="RefSeq" id="XP_004648329.1"/>
    </source>
</evidence>
<dbReference type="Proteomes" id="UP000515203">
    <property type="component" value="Unplaced"/>
</dbReference>
<dbReference type="GO" id="GO:0019236">
    <property type="term" value="P:response to pheromone"/>
    <property type="evidence" value="ECO:0007669"/>
    <property type="project" value="UniProtKB-KW"/>
</dbReference>
<gene>
    <name evidence="16" type="primary">LOC101577985</name>
</gene>
<feature type="transmembrane region" description="Helical" evidence="13">
    <location>
        <begin position="259"/>
        <end position="280"/>
    </location>
</feature>
<proteinExistence type="inferred from homology"/>
<dbReference type="Gene3D" id="1.20.1070.10">
    <property type="entry name" value="Rhodopsin 7-helix transmembrane proteins"/>
    <property type="match status" value="1"/>
</dbReference>
<dbReference type="InterPro" id="IPR017452">
    <property type="entry name" value="GPCR_Rhodpsn_7TM"/>
</dbReference>
<dbReference type="RefSeq" id="XP_004648329.1">
    <property type="nucleotide sequence ID" value="XM_004648272.1"/>
</dbReference>
<dbReference type="SUPFAM" id="SSF81321">
    <property type="entry name" value="Family A G protein-coupled receptor-like"/>
    <property type="match status" value="1"/>
</dbReference>
<feature type="transmembrane region" description="Helical" evidence="13">
    <location>
        <begin position="228"/>
        <end position="253"/>
    </location>
</feature>
<evidence type="ECO:0000256" key="2">
    <source>
        <dbReference type="ARBA" id="ARBA00004651"/>
    </source>
</evidence>
<evidence type="ECO:0000259" key="14">
    <source>
        <dbReference type="PROSITE" id="PS50262"/>
    </source>
</evidence>
<evidence type="ECO:0000256" key="12">
    <source>
        <dbReference type="ARBA" id="ARBA00023224"/>
    </source>
</evidence>
<evidence type="ECO:0000256" key="6">
    <source>
        <dbReference type="ARBA" id="ARBA00022692"/>
    </source>
</evidence>
<evidence type="ECO:0000256" key="7">
    <source>
        <dbReference type="ARBA" id="ARBA00022989"/>
    </source>
</evidence>
<evidence type="ECO:0000313" key="15">
    <source>
        <dbReference type="Proteomes" id="UP000515203"/>
    </source>
</evidence>
<evidence type="ECO:0000256" key="4">
    <source>
        <dbReference type="ARBA" id="ARBA00022475"/>
    </source>
</evidence>
<feature type="domain" description="G-protein coupled receptors family 1 profile" evidence="14">
    <location>
        <begin position="18"/>
        <end position="279"/>
    </location>
</feature>
<dbReference type="InParanoid" id="A0A6P3FM18"/>
<dbReference type="OrthoDB" id="9606139at2759"/>
<keyword evidence="15" id="KW-1185">Reference proteome</keyword>
<evidence type="ECO:0000256" key="5">
    <source>
        <dbReference type="ARBA" id="ARBA00022507"/>
    </source>
</evidence>
<evidence type="ECO:0000256" key="11">
    <source>
        <dbReference type="ARBA" id="ARBA00023180"/>
    </source>
</evidence>
<dbReference type="InterPro" id="IPR004072">
    <property type="entry name" value="Vmron_rcpt_1"/>
</dbReference>
<organism evidence="15 16">
    <name type="scientific">Octodon degus</name>
    <name type="common">Degu</name>
    <name type="synonym">Sciurus degus</name>
    <dbReference type="NCBI Taxonomy" id="10160"/>
    <lineage>
        <taxon>Eukaryota</taxon>
        <taxon>Metazoa</taxon>
        <taxon>Chordata</taxon>
        <taxon>Craniata</taxon>
        <taxon>Vertebrata</taxon>
        <taxon>Euteleostomi</taxon>
        <taxon>Mammalia</taxon>
        <taxon>Eutheria</taxon>
        <taxon>Euarchontoglires</taxon>
        <taxon>Glires</taxon>
        <taxon>Rodentia</taxon>
        <taxon>Hystricomorpha</taxon>
        <taxon>Octodontidae</taxon>
        <taxon>Octodon</taxon>
    </lineage>
</organism>
<keyword evidence="12 13" id="KW-0807">Transducer</keyword>
<evidence type="ECO:0000256" key="8">
    <source>
        <dbReference type="ARBA" id="ARBA00023040"/>
    </source>
</evidence>
<comment type="function">
    <text evidence="1">Putative pheromone receptor.</text>
</comment>
<protein>
    <recommendedName>
        <fullName evidence="13">Vomeronasal type-1 receptor</fullName>
    </recommendedName>
</protein>
<keyword evidence="4 13" id="KW-1003">Cell membrane</keyword>